<dbReference type="InterPro" id="IPR053163">
    <property type="entry name" value="HTH-type_regulator_Rgg"/>
</dbReference>
<dbReference type="SUPFAM" id="SSF48452">
    <property type="entry name" value="TPR-like"/>
    <property type="match status" value="1"/>
</dbReference>
<dbReference type="Proteomes" id="UP000050969">
    <property type="component" value="Unassembled WGS sequence"/>
</dbReference>
<dbReference type="Pfam" id="PF01381">
    <property type="entry name" value="HTH_3"/>
    <property type="match status" value="1"/>
</dbReference>
<evidence type="ECO:0000313" key="3">
    <source>
        <dbReference type="Proteomes" id="UP000050969"/>
    </source>
</evidence>
<dbReference type="PROSITE" id="PS50943">
    <property type="entry name" value="HTH_CROC1"/>
    <property type="match status" value="1"/>
</dbReference>
<accession>A0A0R2N3V6</accession>
<dbReference type="GO" id="GO:0003677">
    <property type="term" value="F:DNA binding"/>
    <property type="evidence" value="ECO:0007669"/>
    <property type="project" value="InterPro"/>
</dbReference>
<dbReference type="Pfam" id="PF18768">
    <property type="entry name" value="RNPP_C"/>
    <property type="match status" value="1"/>
</dbReference>
<dbReference type="AlphaFoldDB" id="A0A0R2N3V6"/>
<organism evidence="2 3">
    <name type="scientific">Lacticaseibacillus saniviri JCM 17471 = DSM 24301</name>
    <dbReference type="NCBI Taxonomy" id="1293598"/>
    <lineage>
        <taxon>Bacteria</taxon>
        <taxon>Bacillati</taxon>
        <taxon>Bacillota</taxon>
        <taxon>Bacilli</taxon>
        <taxon>Lactobacillales</taxon>
        <taxon>Lactobacillaceae</taxon>
        <taxon>Lacticaseibacillus</taxon>
    </lineage>
</organism>
<dbReference type="InterPro" id="IPR041315">
    <property type="entry name" value="PlcR_TPR"/>
</dbReference>
<sequence length="285" mass="32635">MGDKMRYYRRLKGLSQVELAQGICTQATISLIEKRNKVPSMNILMRLIDRLGIELTDVVVENRNSTQKTLNQIDELIRLGQYEQANQLIEPISDKKLNQDDDQKRYYYALGMIELFLHQAPDEAIYYFGRTLTPYVTSDQDLFGIMATLGLGLAYAEKKEFNRAKVYIDQSLQMLTRVPLADTKYLTVELSIYWNISRIYFELRDFNAVRQFSEQGIRIAVQHKSLYLLDELYAIQARALHAAGSADANERYEIALALARVNHASKLAQSLVSEMGFNAPNSETA</sequence>
<dbReference type="Gene3D" id="1.25.40.10">
    <property type="entry name" value="Tetratricopeptide repeat domain"/>
    <property type="match status" value="1"/>
</dbReference>
<dbReference type="STRING" id="1293598.IV56_GL001585"/>
<gene>
    <name evidence="2" type="ORF">IV56_GL001585</name>
</gene>
<evidence type="ECO:0000313" key="2">
    <source>
        <dbReference type="EMBL" id="KRO18451.1"/>
    </source>
</evidence>
<dbReference type="SMART" id="SM00530">
    <property type="entry name" value="HTH_XRE"/>
    <property type="match status" value="1"/>
</dbReference>
<name>A0A0R2N3V6_9LACO</name>
<comment type="caution">
    <text evidence="2">The sequence shown here is derived from an EMBL/GenBank/DDBJ whole genome shotgun (WGS) entry which is preliminary data.</text>
</comment>
<dbReference type="InterPro" id="IPR001387">
    <property type="entry name" value="Cro/C1-type_HTH"/>
</dbReference>
<feature type="domain" description="HTH cro/C1-type" evidence="1">
    <location>
        <begin position="5"/>
        <end position="58"/>
    </location>
</feature>
<protein>
    <submittedName>
        <fullName evidence="2">XRE family transcriptional regulator</fullName>
    </submittedName>
</protein>
<dbReference type="EMBL" id="JQCE01000005">
    <property type="protein sequence ID" value="KRO18451.1"/>
    <property type="molecule type" value="Genomic_DNA"/>
</dbReference>
<reference evidence="2 3" key="1">
    <citation type="journal article" date="2015" name="Genome Announc.">
        <title>Expanding the biotechnology potential of lactobacilli through comparative genomics of 213 strains and associated genera.</title>
        <authorList>
            <person name="Sun Z."/>
            <person name="Harris H.M."/>
            <person name="McCann A."/>
            <person name="Guo C."/>
            <person name="Argimon S."/>
            <person name="Zhang W."/>
            <person name="Yang X."/>
            <person name="Jeffery I.B."/>
            <person name="Cooney J.C."/>
            <person name="Kagawa T.F."/>
            <person name="Liu W."/>
            <person name="Song Y."/>
            <person name="Salvetti E."/>
            <person name="Wrobel A."/>
            <person name="Rasinkangas P."/>
            <person name="Parkhill J."/>
            <person name="Rea M.C."/>
            <person name="O'Sullivan O."/>
            <person name="Ritari J."/>
            <person name="Douillard F.P."/>
            <person name="Paul Ross R."/>
            <person name="Yang R."/>
            <person name="Briner A.E."/>
            <person name="Felis G.E."/>
            <person name="de Vos W.M."/>
            <person name="Barrangou R."/>
            <person name="Klaenhammer T.R."/>
            <person name="Caufield P.W."/>
            <person name="Cui Y."/>
            <person name="Zhang H."/>
            <person name="O'Toole P.W."/>
        </authorList>
    </citation>
    <scope>NUCLEOTIDE SEQUENCE [LARGE SCALE GENOMIC DNA]</scope>
    <source>
        <strain evidence="2 3">DSM 24301</strain>
    </source>
</reference>
<keyword evidence="3" id="KW-1185">Reference proteome</keyword>
<dbReference type="PANTHER" id="PTHR37038">
    <property type="entry name" value="TRANSCRIPTIONAL REGULATOR-RELATED"/>
    <property type="match status" value="1"/>
</dbReference>
<dbReference type="InterPro" id="IPR010982">
    <property type="entry name" value="Lambda_DNA-bd_dom_sf"/>
</dbReference>
<dbReference type="PATRIC" id="fig|1293598.4.peg.1651"/>
<evidence type="ECO:0000259" key="1">
    <source>
        <dbReference type="PROSITE" id="PS50943"/>
    </source>
</evidence>
<dbReference type="CDD" id="cd00093">
    <property type="entry name" value="HTH_XRE"/>
    <property type="match status" value="1"/>
</dbReference>
<dbReference type="SUPFAM" id="SSF47413">
    <property type="entry name" value="lambda repressor-like DNA-binding domains"/>
    <property type="match status" value="1"/>
</dbReference>
<dbReference type="PANTHER" id="PTHR37038:SF14">
    <property type="entry name" value="TRANSCRIPTIONAL ACTIVATOR"/>
    <property type="match status" value="1"/>
</dbReference>
<proteinExistence type="predicted"/>
<dbReference type="InterPro" id="IPR011990">
    <property type="entry name" value="TPR-like_helical_dom_sf"/>
</dbReference>